<evidence type="ECO:0000256" key="7">
    <source>
        <dbReference type="ARBA" id="ARBA00022795"/>
    </source>
</evidence>
<dbReference type="Pfam" id="PF02050">
    <property type="entry name" value="FliJ"/>
    <property type="match status" value="1"/>
</dbReference>
<dbReference type="STRING" id="1193011.LEP1GSC058_0681"/>
<comment type="subcellular location">
    <subcellularLocation>
        <location evidence="1">Cell membrane</location>
        <topology evidence="1">Peripheral membrane protein</topology>
        <orientation evidence="1">Cytoplasmic side</orientation>
    </subcellularLocation>
</comment>
<proteinExistence type="inferred from homology"/>
<keyword evidence="11" id="KW-0966">Cell projection</keyword>
<keyword evidence="12" id="KW-1185">Reference proteome</keyword>
<comment type="similarity">
    <text evidence="2">Belongs to the FliJ family.</text>
</comment>
<keyword evidence="8" id="KW-0653">Protein transport</keyword>
<organism evidence="11 12">
    <name type="scientific">Leptospira fainei serovar Hurstbridge str. BUT 6</name>
    <dbReference type="NCBI Taxonomy" id="1193011"/>
    <lineage>
        <taxon>Bacteria</taxon>
        <taxon>Pseudomonadati</taxon>
        <taxon>Spirochaetota</taxon>
        <taxon>Spirochaetia</taxon>
        <taxon>Leptospirales</taxon>
        <taxon>Leptospiraceae</taxon>
        <taxon>Leptospira</taxon>
    </lineage>
</organism>
<accession>S3UZA2</accession>
<dbReference type="NCBIfam" id="TIGR02473">
    <property type="entry name" value="flagell_FliJ"/>
    <property type="match status" value="1"/>
</dbReference>
<dbReference type="GO" id="GO:0006935">
    <property type="term" value="P:chemotaxis"/>
    <property type="evidence" value="ECO:0007669"/>
    <property type="project" value="UniProtKB-KW"/>
</dbReference>
<evidence type="ECO:0000256" key="1">
    <source>
        <dbReference type="ARBA" id="ARBA00004413"/>
    </source>
</evidence>
<dbReference type="EMBL" id="AKWZ02000002">
    <property type="protein sequence ID" value="EPG75761.1"/>
    <property type="molecule type" value="Genomic_DNA"/>
</dbReference>
<keyword evidence="11" id="KW-0969">Cilium</keyword>
<keyword evidence="6" id="KW-0145">Chemotaxis</keyword>
<keyword evidence="9" id="KW-0472">Membrane</keyword>
<evidence type="ECO:0000256" key="5">
    <source>
        <dbReference type="ARBA" id="ARBA00022475"/>
    </source>
</evidence>
<dbReference type="OrthoDB" id="343339at2"/>
<keyword evidence="10" id="KW-1006">Bacterial flagellum protein export</keyword>
<evidence type="ECO:0000313" key="11">
    <source>
        <dbReference type="EMBL" id="EPG75761.1"/>
    </source>
</evidence>
<keyword evidence="11" id="KW-0282">Flagellum</keyword>
<keyword evidence="4" id="KW-0813">Transport</keyword>
<evidence type="ECO:0000256" key="4">
    <source>
        <dbReference type="ARBA" id="ARBA00022448"/>
    </source>
</evidence>
<evidence type="ECO:0000256" key="10">
    <source>
        <dbReference type="ARBA" id="ARBA00023225"/>
    </source>
</evidence>
<reference evidence="11" key="1">
    <citation type="submission" date="2013-04" db="EMBL/GenBank/DDBJ databases">
        <authorList>
            <person name="Harkins D.M."/>
            <person name="Durkin A.S."/>
            <person name="Selengut J.D."/>
            <person name="Sanka R."/>
            <person name="DePew J."/>
            <person name="Purushe J."/>
            <person name="Ahmed A."/>
            <person name="van der Linden H."/>
            <person name="Goris M.G.A."/>
            <person name="Hartskeerl R.A."/>
            <person name="Vinetz J.M."/>
            <person name="Sutton G.G."/>
            <person name="Nelson W.C."/>
            <person name="Fouts D.E."/>
        </authorList>
    </citation>
    <scope>NUCLEOTIDE SEQUENCE [LARGE SCALE GENOMIC DNA]</scope>
    <source>
        <strain evidence="11">BUT 6</strain>
    </source>
</reference>
<keyword evidence="7" id="KW-1005">Bacterial flagellum biogenesis</keyword>
<evidence type="ECO:0000256" key="9">
    <source>
        <dbReference type="ARBA" id="ARBA00023136"/>
    </source>
</evidence>
<evidence type="ECO:0000256" key="2">
    <source>
        <dbReference type="ARBA" id="ARBA00010004"/>
    </source>
</evidence>
<evidence type="ECO:0000313" key="12">
    <source>
        <dbReference type="Proteomes" id="UP000014540"/>
    </source>
</evidence>
<dbReference type="InterPro" id="IPR053716">
    <property type="entry name" value="Flag_assembly_chemotaxis_eff"/>
</dbReference>
<dbReference type="RefSeq" id="WP_016547882.1">
    <property type="nucleotide sequence ID" value="NZ_AKWZ02000002.1"/>
</dbReference>
<dbReference type="Gene3D" id="1.10.287.1700">
    <property type="match status" value="1"/>
</dbReference>
<protein>
    <recommendedName>
        <fullName evidence="3">Flagellar FliJ protein</fullName>
    </recommendedName>
</protein>
<dbReference type="Proteomes" id="UP000014540">
    <property type="component" value="Unassembled WGS sequence"/>
</dbReference>
<name>S3UZA2_9LEPT</name>
<dbReference type="InterPro" id="IPR012823">
    <property type="entry name" value="Flagell_FliJ"/>
</dbReference>
<dbReference type="GO" id="GO:0009288">
    <property type="term" value="C:bacterial-type flagellum"/>
    <property type="evidence" value="ECO:0007669"/>
    <property type="project" value="InterPro"/>
</dbReference>
<keyword evidence="5" id="KW-1003">Cell membrane</keyword>
<dbReference type="AlphaFoldDB" id="S3UZA2"/>
<dbReference type="GO" id="GO:0015031">
    <property type="term" value="P:protein transport"/>
    <property type="evidence" value="ECO:0007669"/>
    <property type="project" value="UniProtKB-KW"/>
</dbReference>
<sequence length="190" mass="22698">MKRFRFRLDPVLRLRKIAEDKKLQELSELVAEINLRNLEIEENESKIQSIASTPLEGSSGLREYSYMQTYIRQLLTRNTELLEEIRSYDEPVSKKRAEVTEARKDKKVMELLKEKRFAEYIKRYKKGEQVEAEELFLVRYFREQREERDGIKETGRDPKVFTYDTGSVERTGAEDAGLSELRKLYERFKK</sequence>
<dbReference type="GO" id="GO:0005886">
    <property type="term" value="C:plasma membrane"/>
    <property type="evidence" value="ECO:0007669"/>
    <property type="project" value="UniProtKB-SubCell"/>
</dbReference>
<dbReference type="GO" id="GO:0071973">
    <property type="term" value="P:bacterial-type flagellum-dependent cell motility"/>
    <property type="evidence" value="ECO:0007669"/>
    <property type="project" value="InterPro"/>
</dbReference>
<comment type="caution">
    <text evidence="11">The sequence shown here is derived from an EMBL/GenBank/DDBJ whole genome shotgun (WGS) entry which is preliminary data.</text>
</comment>
<dbReference type="GO" id="GO:0044781">
    <property type="term" value="P:bacterial-type flagellum organization"/>
    <property type="evidence" value="ECO:0007669"/>
    <property type="project" value="UniProtKB-KW"/>
</dbReference>
<gene>
    <name evidence="11" type="primary">fliJ</name>
    <name evidence="11" type="ORF">LEP1GSC058_0681</name>
</gene>
<evidence type="ECO:0000256" key="6">
    <source>
        <dbReference type="ARBA" id="ARBA00022500"/>
    </source>
</evidence>
<evidence type="ECO:0000256" key="3">
    <source>
        <dbReference type="ARBA" id="ARBA00020392"/>
    </source>
</evidence>
<evidence type="ECO:0000256" key="8">
    <source>
        <dbReference type="ARBA" id="ARBA00022927"/>
    </source>
</evidence>